<comment type="caution">
    <text evidence="1">The sequence shown here is derived from an EMBL/GenBank/DDBJ whole genome shotgun (WGS) entry which is preliminary data.</text>
</comment>
<dbReference type="RefSeq" id="WP_046917549.1">
    <property type="nucleotide sequence ID" value="NZ_JADBGF010000001.1"/>
</dbReference>
<dbReference type="GeneID" id="86831922"/>
<sequence length="138" mass="15582">MSQISRDADPVSLWASARVSELLDGQGDPPKYGNREWQELPNGDPRKAAAMITAAEMWRRYGDEQELMTWFRDAYRNREPLAGRRTLAELDALARLKPAKPVQATPGWPPIALPGRPGWYRCHVDGRQVDVQRTDVAA</sequence>
<reference evidence="1 2" key="1">
    <citation type="submission" date="2020-10" db="EMBL/GenBank/DDBJ databases">
        <title>Sequencing the genomes of 1000 actinobacteria strains.</title>
        <authorList>
            <person name="Klenk H.-P."/>
        </authorList>
    </citation>
    <scope>NUCLEOTIDE SEQUENCE [LARGE SCALE GENOMIC DNA]</scope>
    <source>
        <strain evidence="1 2">DSM 41803</strain>
    </source>
</reference>
<dbReference type="EMBL" id="JADBGF010000001">
    <property type="protein sequence ID" value="MBE1601297.1"/>
    <property type="molecule type" value="Genomic_DNA"/>
</dbReference>
<gene>
    <name evidence="1" type="ORF">H4687_007426</name>
</gene>
<accession>A0A8I0TUZ4</accession>
<dbReference type="OrthoDB" id="4305396at2"/>
<protein>
    <submittedName>
        <fullName evidence="1">Uncharacterized protein</fullName>
    </submittedName>
</protein>
<evidence type="ECO:0000313" key="2">
    <source>
        <dbReference type="Proteomes" id="UP000629287"/>
    </source>
</evidence>
<keyword evidence="2" id="KW-1185">Reference proteome</keyword>
<organism evidence="1 2">
    <name type="scientific">Streptomyces stelliscabiei</name>
    <dbReference type="NCBI Taxonomy" id="146820"/>
    <lineage>
        <taxon>Bacteria</taxon>
        <taxon>Bacillati</taxon>
        <taxon>Actinomycetota</taxon>
        <taxon>Actinomycetes</taxon>
        <taxon>Kitasatosporales</taxon>
        <taxon>Streptomycetaceae</taxon>
        <taxon>Streptomyces</taxon>
    </lineage>
</organism>
<evidence type="ECO:0000313" key="1">
    <source>
        <dbReference type="EMBL" id="MBE1601297.1"/>
    </source>
</evidence>
<dbReference type="Proteomes" id="UP000629287">
    <property type="component" value="Unassembled WGS sequence"/>
</dbReference>
<dbReference type="AlphaFoldDB" id="A0A8I0TUZ4"/>
<proteinExistence type="predicted"/>
<name>A0A8I0TUZ4_9ACTN</name>